<name>A0ABU0IT78_9CAUL</name>
<protein>
    <submittedName>
        <fullName evidence="5">Dehydrogenase</fullName>
    </submittedName>
</protein>
<feature type="domain" description="Gfo/Idh/MocA-like oxidoreductase N-terminal" evidence="3">
    <location>
        <begin position="5"/>
        <end position="124"/>
    </location>
</feature>
<dbReference type="InterPro" id="IPR000683">
    <property type="entry name" value="Gfo/Idh/MocA-like_OxRdtase_N"/>
</dbReference>
<dbReference type="Proteomes" id="UP001228905">
    <property type="component" value="Unassembled WGS sequence"/>
</dbReference>
<dbReference type="PANTHER" id="PTHR22604">
    <property type="entry name" value="OXIDOREDUCTASES"/>
    <property type="match status" value="1"/>
</dbReference>
<keyword evidence="2" id="KW-0560">Oxidoreductase</keyword>
<dbReference type="SUPFAM" id="SSF55347">
    <property type="entry name" value="Glyceraldehyde-3-phosphate dehydrogenase-like, C-terminal domain"/>
    <property type="match status" value="1"/>
</dbReference>
<reference evidence="5 6" key="1">
    <citation type="submission" date="2023-07" db="EMBL/GenBank/DDBJ databases">
        <title>Genomic Encyclopedia of Type Strains, Phase IV (KMG-IV): sequencing the most valuable type-strain genomes for metagenomic binning, comparative biology and taxonomic classification.</title>
        <authorList>
            <person name="Goeker M."/>
        </authorList>
    </citation>
    <scope>NUCLEOTIDE SEQUENCE [LARGE SCALE GENOMIC DNA]</scope>
    <source>
        <strain evidence="5 6">DSM 18695</strain>
    </source>
</reference>
<organism evidence="5 6">
    <name type="scientific">Caulobacter ginsengisoli</name>
    <dbReference type="NCBI Taxonomy" id="400775"/>
    <lineage>
        <taxon>Bacteria</taxon>
        <taxon>Pseudomonadati</taxon>
        <taxon>Pseudomonadota</taxon>
        <taxon>Alphaproteobacteria</taxon>
        <taxon>Caulobacterales</taxon>
        <taxon>Caulobacteraceae</taxon>
        <taxon>Caulobacter</taxon>
    </lineage>
</organism>
<dbReference type="EMBL" id="JAUSVS010000003">
    <property type="protein sequence ID" value="MDQ0464368.1"/>
    <property type="molecule type" value="Genomic_DNA"/>
</dbReference>
<evidence type="ECO:0000256" key="2">
    <source>
        <dbReference type="ARBA" id="ARBA00023002"/>
    </source>
</evidence>
<dbReference type="SUPFAM" id="SSF51735">
    <property type="entry name" value="NAD(P)-binding Rossmann-fold domains"/>
    <property type="match status" value="1"/>
</dbReference>
<comment type="caution">
    <text evidence="5">The sequence shown here is derived from an EMBL/GenBank/DDBJ whole genome shotgun (WGS) entry which is preliminary data.</text>
</comment>
<sequence length="312" mass="32907">MSPPLRIGILGAARIAPPALIAPARDNPDAEVVAVAARDGDRARAFAETHGIPEALDNYEALIASDTVDAIYNALPPARHADLTVAALKAGKHVLCEKPFALNAAEAQAMVTAADETGQVLMEAFHYRYHPMFEAILAARAGLGRLKRIEAVFSVPIAETPGEIRYDAALGGGALMDLGTYPLHWCRSLAGREPRIVSVTRRLHAGGADIATRAELDFGEGLTAVIDCAMDEGPRATLEVEGELGRLSAINPLSPQLGHQLTVGDETMTFSRETTYSFQLKAFVAAVQGGPVITGGRDAVGQMAAIDAIRAP</sequence>
<proteinExistence type="inferred from homology"/>
<dbReference type="RefSeq" id="WP_307348984.1">
    <property type="nucleotide sequence ID" value="NZ_JAUSVS010000003.1"/>
</dbReference>
<dbReference type="Gene3D" id="3.40.50.720">
    <property type="entry name" value="NAD(P)-binding Rossmann-like Domain"/>
    <property type="match status" value="1"/>
</dbReference>
<accession>A0ABU0IT78</accession>
<dbReference type="InterPro" id="IPR036291">
    <property type="entry name" value="NAD(P)-bd_dom_sf"/>
</dbReference>
<dbReference type="Pfam" id="PF01408">
    <property type="entry name" value="GFO_IDH_MocA"/>
    <property type="match status" value="1"/>
</dbReference>
<evidence type="ECO:0000259" key="3">
    <source>
        <dbReference type="Pfam" id="PF01408"/>
    </source>
</evidence>
<feature type="domain" description="GFO/IDH/MocA-like oxidoreductase" evidence="4">
    <location>
        <begin position="142"/>
        <end position="247"/>
    </location>
</feature>
<gene>
    <name evidence="5" type="ORF">QO010_002149</name>
</gene>
<comment type="similarity">
    <text evidence="1">Belongs to the Gfo/Idh/MocA family.</text>
</comment>
<evidence type="ECO:0000256" key="1">
    <source>
        <dbReference type="ARBA" id="ARBA00010928"/>
    </source>
</evidence>
<dbReference type="InterPro" id="IPR050984">
    <property type="entry name" value="Gfo/Idh/MocA_domain"/>
</dbReference>
<keyword evidence="6" id="KW-1185">Reference proteome</keyword>
<dbReference type="PANTHER" id="PTHR22604:SF105">
    <property type="entry name" value="TRANS-1,2-DIHYDROBENZENE-1,2-DIOL DEHYDROGENASE"/>
    <property type="match status" value="1"/>
</dbReference>
<dbReference type="InterPro" id="IPR055170">
    <property type="entry name" value="GFO_IDH_MocA-like_dom"/>
</dbReference>
<evidence type="ECO:0000313" key="6">
    <source>
        <dbReference type="Proteomes" id="UP001228905"/>
    </source>
</evidence>
<evidence type="ECO:0000259" key="4">
    <source>
        <dbReference type="Pfam" id="PF22725"/>
    </source>
</evidence>
<dbReference type="Pfam" id="PF22725">
    <property type="entry name" value="GFO_IDH_MocA_C3"/>
    <property type="match status" value="1"/>
</dbReference>
<dbReference type="Gene3D" id="3.30.360.10">
    <property type="entry name" value="Dihydrodipicolinate Reductase, domain 2"/>
    <property type="match status" value="1"/>
</dbReference>
<evidence type="ECO:0000313" key="5">
    <source>
        <dbReference type="EMBL" id="MDQ0464368.1"/>
    </source>
</evidence>